<dbReference type="EMBL" id="JBBNAF010000012">
    <property type="protein sequence ID" value="KAK9091836.1"/>
    <property type="molecule type" value="Genomic_DNA"/>
</dbReference>
<evidence type="ECO:0000256" key="13">
    <source>
        <dbReference type="PIRSR" id="PIRSR605150-3"/>
    </source>
</evidence>
<evidence type="ECO:0000313" key="16">
    <source>
        <dbReference type="Proteomes" id="UP001420932"/>
    </source>
</evidence>
<keyword evidence="8" id="KW-0961">Cell wall biogenesis/degradation</keyword>
<feature type="binding site" evidence="13">
    <location>
        <position position="282"/>
    </location>
    <ligand>
        <name>Mn(2+)</name>
        <dbReference type="ChEBI" id="CHEBI:29035"/>
    </ligand>
</feature>
<keyword evidence="6" id="KW-0333">Golgi apparatus</keyword>
<evidence type="ECO:0000256" key="10">
    <source>
        <dbReference type="ARBA" id="ARBA00060766"/>
    </source>
</evidence>
<evidence type="ECO:0000256" key="11">
    <source>
        <dbReference type="PIRSR" id="PIRSR605150-1"/>
    </source>
</evidence>
<comment type="similarity">
    <text evidence="10">Belongs to the glycosyltransferase 2 family. Plant cellulose synthase-like E subfamily.</text>
</comment>
<comment type="function">
    <text evidence="9">Thought to be a Golgi-localized beta-glycan synthase that polymerize the backbones of noncellulosic polysaccharides (hemicelluloses) of plant cell wall.</text>
</comment>
<organism evidence="15 16">
    <name type="scientific">Stephania yunnanensis</name>
    <dbReference type="NCBI Taxonomy" id="152371"/>
    <lineage>
        <taxon>Eukaryota</taxon>
        <taxon>Viridiplantae</taxon>
        <taxon>Streptophyta</taxon>
        <taxon>Embryophyta</taxon>
        <taxon>Tracheophyta</taxon>
        <taxon>Spermatophyta</taxon>
        <taxon>Magnoliopsida</taxon>
        <taxon>Ranunculales</taxon>
        <taxon>Menispermaceae</taxon>
        <taxon>Menispermoideae</taxon>
        <taxon>Cissampelideae</taxon>
        <taxon>Stephania</taxon>
    </lineage>
</organism>
<keyword evidence="5 14" id="KW-1133">Transmembrane helix</keyword>
<evidence type="ECO:0000313" key="15">
    <source>
        <dbReference type="EMBL" id="KAK9091836.1"/>
    </source>
</evidence>
<sequence length="744" mass="84735">MGASTHDEYIPLFETKQAKGRTAFRLFSSSIFAGIALIWIYRLIYMPKSGDSLRLAWIMLFGAEVWFSLYWFLTLSVRWNRIHRSTFKSRLSQRYEHKLPGVDIFVCTADPTIEPPLMVINTILSLMAYDYPSEKLSVYLSDDGGSVLTFYALLEASYFSKHWLPYCRKFNIEPRSPAAYFSTISNSVSKSTEFLSIKKLYDEMELNIETATKLGRIPNEVRTQHKGFSEWDSVSSPRDHQTIVQILIDGRVPNALDTEGCTLPTLVYLSREKRPNYHHNFKAGAMNALIRVSSNVSDGPVILNVDCDMYSNNSESVRDALCFLMDEQKGHEIAFVQYPQCFTNVTENDIYGSLLRTISKVELGGMDGYGGPPYIGTGCFHRRETLCGEKYVKGRKFEWKIGFKRKEGSVIELEETSKMLANCIYEKGTQWGNEIGLKYDCPVEDVITGLLIQCRGWISVFFYPEREGFLGVPPNTLLQTLVQHKRWSEGDFQILLSKYGPLTNGLGRMKIGHQMAYCVYLLWAPNCLATLFFLIVPPLHLLKGVPIFPKVSCQWFLPFAYVIIAANSYSLFEFIVSGGTLKGWWNEQRIWLFKREASYLFGFIETMLKLLGFAKSAFDITAKVVDPDVSQRYEKEIMEFGASSPMFTIIATLAMLNLFSLIGGLKRVITDLEGWTLLESLFLQVLLSSIVILINLPVYQGMFFRNDMGRIPSLVTIKSTVSAILLCMIYSIVLESNVHLLYLN</sequence>
<feature type="active site" evidence="11">
    <location>
        <position position="143"/>
    </location>
</feature>
<comment type="subcellular location">
    <subcellularLocation>
        <location evidence="1">Golgi apparatus membrane</location>
        <topology evidence="1">Multi-pass membrane protein</topology>
    </subcellularLocation>
</comment>
<protein>
    <recommendedName>
        <fullName evidence="17">Cellulose synthase-like protein E6</fullName>
    </recommendedName>
</protein>
<dbReference type="Proteomes" id="UP001420932">
    <property type="component" value="Unassembled WGS sequence"/>
</dbReference>
<evidence type="ECO:0000256" key="5">
    <source>
        <dbReference type="ARBA" id="ARBA00022989"/>
    </source>
</evidence>
<gene>
    <name evidence="15" type="ORF">Syun_026747</name>
</gene>
<evidence type="ECO:0000256" key="4">
    <source>
        <dbReference type="ARBA" id="ARBA00022692"/>
    </source>
</evidence>
<evidence type="ECO:0000256" key="8">
    <source>
        <dbReference type="ARBA" id="ARBA00023316"/>
    </source>
</evidence>
<name>A0AAP0EED3_9MAGN</name>
<dbReference type="GO" id="GO:0016760">
    <property type="term" value="F:cellulose synthase (UDP-forming) activity"/>
    <property type="evidence" value="ECO:0007669"/>
    <property type="project" value="InterPro"/>
</dbReference>
<evidence type="ECO:0000256" key="12">
    <source>
        <dbReference type="PIRSR" id="PIRSR605150-2"/>
    </source>
</evidence>
<evidence type="ECO:0000256" key="9">
    <source>
        <dbReference type="ARBA" id="ARBA00037405"/>
    </source>
</evidence>
<dbReference type="FunFam" id="3.90.550.10:FF:000138">
    <property type="entry name" value="Cellulose synthase isolog"/>
    <property type="match status" value="1"/>
</dbReference>
<dbReference type="GO" id="GO:0071555">
    <property type="term" value="P:cell wall organization"/>
    <property type="evidence" value="ECO:0007669"/>
    <property type="project" value="UniProtKB-KW"/>
</dbReference>
<keyword evidence="16" id="KW-1185">Reference proteome</keyword>
<accession>A0AAP0EED3</accession>
<keyword evidence="4 14" id="KW-0812">Transmembrane</keyword>
<dbReference type="AlphaFoldDB" id="A0AAP0EED3"/>
<dbReference type="Gene3D" id="3.90.550.10">
    <property type="entry name" value="Spore Coat Polysaccharide Biosynthesis Protein SpsA, Chain A"/>
    <property type="match status" value="2"/>
</dbReference>
<dbReference type="InterPro" id="IPR029044">
    <property type="entry name" value="Nucleotide-diphossugar_trans"/>
</dbReference>
<feature type="transmembrane region" description="Helical" evidence="14">
    <location>
        <begin position="56"/>
        <end position="75"/>
    </location>
</feature>
<feature type="binding site" evidence="13">
    <location>
        <position position="306"/>
    </location>
    <ligand>
        <name>Mn(2+)</name>
        <dbReference type="ChEBI" id="CHEBI:29035"/>
    </ligand>
</feature>
<dbReference type="SUPFAM" id="SSF53448">
    <property type="entry name" value="Nucleotide-diphospho-sugar transferases"/>
    <property type="match status" value="1"/>
</dbReference>
<evidence type="ECO:0000256" key="6">
    <source>
        <dbReference type="ARBA" id="ARBA00023034"/>
    </source>
</evidence>
<feature type="active site" evidence="11">
    <location>
        <position position="445"/>
    </location>
</feature>
<feature type="binding site" evidence="12">
    <location>
        <position position="114"/>
    </location>
    <ligand>
        <name>UDP-alpha-D-glucose</name>
        <dbReference type="ChEBI" id="CHEBI:58885"/>
    </ligand>
</feature>
<evidence type="ECO:0000256" key="2">
    <source>
        <dbReference type="ARBA" id="ARBA00022676"/>
    </source>
</evidence>
<evidence type="ECO:0000256" key="1">
    <source>
        <dbReference type="ARBA" id="ARBA00004653"/>
    </source>
</evidence>
<evidence type="ECO:0000256" key="14">
    <source>
        <dbReference type="SAM" id="Phobius"/>
    </source>
</evidence>
<dbReference type="PANTHER" id="PTHR13301">
    <property type="entry name" value="X-BOX TRANSCRIPTION FACTOR-RELATED"/>
    <property type="match status" value="1"/>
</dbReference>
<dbReference type="Pfam" id="PF03552">
    <property type="entry name" value="Cellulose_synt"/>
    <property type="match status" value="2"/>
</dbReference>
<evidence type="ECO:0000256" key="3">
    <source>
        <dbReference type="ARBA" id="ARBA00022679"/>
    </source>
</evidence>
<feature type="transmembrane region" description="Helical" evidence="14">
    <location>
        <begin position="23"/>
        <end position="44"/>
    </location>
</feature>
<feature type="transmembrane region" description="Helical" evidence="14">
    <location>
        <begin position="711"/>
        <end position="733"/>
    </location>
</feature>
<feature type="binding site" evidence="12">
    <location>
        <position position="143"/>
    </location>
    <ligand>
        <name>UDP-alpha-D-glucose</name>
        <dbReference type="ChEBI" id="CHEBI:58885"/>
    </ligand>
</feature>
<keyword evidence="3" id="KW-0808">Transferase</keyword>
<dbReference type="GO" id="GO:0030244">
    <property type="term" value="P:cellulose biosynthetic process"/>
    <property type="evidence" value="ECO:0007669"/>
    <property type="project" value="InterPro"/>
</dbReference>
<proteinExistence type="inferred from homology"/>
<dbReference type="FunFam" id="3.90.550.10:FF:000112">
    <property type="entry name" value="Cellulose synthase-like protein E1"/>
    <property type="match status" value="1"/>
</dbReference>
<comment type="caution">
    <text evidence="15">The sequence shown here is derived from an EMBL/GenBank/DDBJ whole genome shotgun (WGS) entry which is preliminary data.</text>
</comment>
<feature type="transmembrane region" description="Helical" evidence="14">
    <location>
        <begin position="640"/>
        <end position="661"/>
    </location>
</feature>
<keyword evidence="7 14" id="KW-0472">Membrane</keyword>
<keyword evidence="2" id="KW-0328">Glycosyltransferase</keyword>
<feature type="transmembrane region" description="Helical" evidence="14">
    <location>
        <begin position="555"/>
        <end position="576"/>
    </location>
</feature>
<dbReference type="GO" id="GO:0000139">
    <property type="term" value="C:Golgi membrane"/>
    <property type="evidence" value="ECO:0007669"/>
    <property type="project" value="UniProtKB-SubCell"/>
</dbReference>
<reference evidence="15 16" key="1">
    <citation type="submission" date="2024-01" db="EMBL/GenBank/DDBJ databases">
        <title>Genome assemblies of Stephania.</title>
        <authorList>
            <person name="Yang L."/>
        </authorList>
    </citation>
    <scope>NUCLEOTIDE SEQUENCE [LARGE SCALE GENOMIC DNA]</scope>
    <source>
        <strain evidence="15">YNDBR</strain>
        <tissue evidence="15">Leaf</tissue>
    </source>
</reference>
<feature type="transmembrane region" description="Helical" evidence="14">
    <location>
        <begin position="517"/>
        <end position="535"/>
    </location>
</feature>
<evidence type="ECO:0000256" key="7">
    <source>
        <dbReference type="ARBA" id="ARBA00023136"/>
    </source>
</evidence>
<dbReference type="InterPro" id="IPR005150">
    <property type="entry name" value="Cellulose_synth"/>
</dbReference>
<feature type="transmembrane region" description="Helical" evidence="14">
    <location>
        <begin position="681"/>
        <end position="699"/>
    </location>
</feature>
<evidence type="ECO:0008006" key="17">
    <source>
        <dbReference type="Google" id="ProtNLM"/>
    </source>
</evidence>